<protein>
    <recommendedName>
        <fullName evidence="4">DUF4283 domain-containing protein</fullName>
    </recommendedName>
</protein>
<sequence length="530" mass="59600">MKLMIIKTTTSVRVLFQGISISKHQTMFSGYGWQQQGHYVERRRQEIAEECGRLITGWSRDRRTGGKDHSYYGHGHDQQMLDNGGNLGSDFKRFERNDTRADGRPEKEKVGLLKGPVGALKKEDFQHPTRQVERAGVQVGDIVVKLGARKEHVVRNEGQRKGDGQRSKDLDTLDVATQEKESSILLRKYQTKSDDVQWTHNGLVATIINGEAIPLVQNRITDAVFNDIVIIPMGADKDVSPYHRGAWVCLYGVPLHALNVNFFKLCVLDCEAANNAFHGKSDVELSEKQEGNMSGEGESEGEGERTVDVLSPVCDQVEVQSTSKLDPQGEATFQQSETQECLTTRRSYGESRRDAGNQMHNNRTILVLQRRVVLAFRALGVWSGYKIMIMGKRGRKAGGLLRHPFHSLKKVARLPKEDRVEVLKVLNKRALRRRKGFNRSCSESCQATSEGSSSSDSINNDRKNWVAMQGNDQMVMDDVRGIGKSLGVKFKGDNTNMFNVLSRVGKSKKERSGHQKGEYRRRRVARSVVC</sequence>
<accession>A0A2Z6NDQ9</accession>
<proteinExistence type="predicted"/>
<name>A0A2Z6NDQ9_TRISU</name>
<evidence type="ECO:0000256" key="1">
    <source>
        <dbReference type="SAM" id="MobiDB-lite"/>
    </source>
</evidence>
<gene>
    <name evidence="2" type="ORF">TSUD_366030</name>
</gene>
<dbReference type="EMBL" id="DF973885">
    <property type="protein sequence ID" value="GAU41856.1"/>
    <property type="molecule type" value="Genomic_DNA"/>
</dbReference>
<evidence type="ECO:0000313" key="2">
    <source>
        <dbReference type="EMBL" id="GAU41856.1"/>
    </source>
</evidence>
<organism evidence="2 3">
    <name type="scientific">Trifolium subterraneum</name>
    <name type="common">Subterranean clover</name>
    <dbReference type="NCBI Taxonomy" id="3900"/>
    <lineage>
        <taxon>Eukaryota</taxon>
        <taxon>Viridiplantae</taxon>
        <taxon>Streptophyta</taxon>
        <taxon>Embryophyta</taxon>
        <taxon>Tracheophyta</taxon>
        <taxon>Spermatophyta</taxon>
        <taxon>Magnoliopsida</taxon>
        <taxon>eudicotyledons</taxon>
        <taxon>Gunneridae</taxon>
        <taxon>Pentapetalae</taxon>
        <taxon>rosids</taxon>
        <taxon>fabids</taxon>
        <taxon>Fabales</taxon>
        <taxon>Fabaceae</taxon>
        <taxon>Papilionoideae</taxon>
        <taxon>50 kb inversion clade</taxon>
        <taxon>NPAAA clade</taxon>
        <taxon>Hologalegina</taxon>
        <taxon>IRL clade</taxon>
        <taxon>Trifolieae</taxon>
        <taxon>Trifolium</taxon>
    </lineage>
</organism>
<reference evidence="3" key="1">
    <citation type="journal article" date="2017" name="Front. Plant Sci.">
        <title>Climate Clever Clovers: New Paradigm to Reduce the Environmental Footprint of Ruminants by Breeding Low Methanogenic Forages Utilizing Haplotype Variation.</title>
        <authorList>
            <person name="Kaur P."/>
            <person name="Appels R."/>
            <person name="Bayer P.E."/>
            <person name="Keeble-Gagnere G."/>
            <person name="Wang J."/>
            <person name="Hirakawa H."/>
            <person name="Shirasawa K."/>
            <person name="Vercoe P."/>
            <person name="Stefanova K."/>
            <person name="Durmic Z."/>
            <person name="Nichols P."/>
            <person name="Revell C."/>
            <person name="Isobe S.N."/>
            <person name="Edwards D."/>
            <person name="Erskine W."/>
        </authorList>
    </citation>
    <scope>NUCLEOTIDE SEQUENCE [LARGE SCALE GENOMIC DNA]</scope>
    <source>
        <strain evidence="3">cv. Daliak</strain>
    </source>
</reference>
<feature type="region of interest" description="Disordered" evidence="1">
    <location>
        <begin position="284"/>
        <end position="305"/>
    </location>
</feature>
<evidence type="ECO:0000313" key="3">
    <source>
        <dbReference type="Proteomes" id="UP000242715"/>
    </source>
</evidence>
<keyword evidence="3" id="KW-1185">Reference proteome</keyword>
<feature type="compositionally biased region" description="Polar residues" evidence="1">
    <location>
        <begin position="439"/>
        <end position="448"/>
    </location>
</feature>
<dbReference type="Proteomes" id="UP000242715">
    <property type="component" value="Unassembled WGS sequence"/>
</dbReference>
<evidence type="ECO:0008006" key="4">
    <source>
        <dbReference type="Google" id="ProtNLM"/>
    </source>
</evidence>
<feature type="region of interest" description="Disordered" evidence="1">
    <location>
        <begin position="437"/>
        <end position="460"/>
    </location>
</feature>
<dbReference type="AlphaFoldDB" id="A0A2Z6NDQ9"/>